<dbReference type="Proteomes" id="UP000094444">
    <property type="component" value="Unassembled WGS sequence"/>
</dbReference>
<accession>A0A2P5HV75</accession>
<protein>
    <recommendedName>
        <fullName evidence="4">AA1-like domain-containing protein</fullName>
    </recommendedName>
</protein>
<evidence type="ECO:0000313" key="2">
    <source>
        <dbReference type="EMBL" id="POS74152.1"/>
    </source>
</evidence>
<feature type="signal peptide" evidence="1">
    <location>
        <begin position="1"/>
        <end position="20"/>
    </location>
</feature>
<keyword evidence="1" id="KW-0732">Signal</keyword>
<dbReference type="InParanoid" id="A0A2P5HV75"/>
<proteinExistence type="predicted"/>
<dbReference type="AlphaFoldDB" id="A0A2P5HV75"/>
<keyword evidence="3" id="KW-1185">Reference proteome</keyword>
<dbReference type="OrthoDB" id="4729605at2759"/>
<organism evidence="2 3">
    <name type="scientific">Diaporthe helianthi</name>
    <dbReference type="NCBI Taxonomy" id="158607"/>
    <lineage>
        <taxon>Eukaryota</taxon>
        <taxon>Fungi</taxon>
        <taxon>Dikarya</taxon>
        <taxon>Ascomycota</taxon>
        <taxon>Pezizomycotina</taxon>
        <taxon>Sordariomycetes</taxon>
        <taxon>Sordariomycetidae</taxon>
        <taxon>Diaporthales</taxon>
        <taxon>Diaporthaceae</taxon>
        <taxon>Diaporthe</taxon>
    </lineage>
</organism>
<evidence type="ECO:0008006" key="4">
    <source>
        <dbReference type="Google" id="ProtNLM"/>
    </source>
</evidence>
<dbReference type="EMBL" id="MAVT02000675">
    <property type="protein sequence ID" value="POS74152.1"/>
    <property type="molecule type" value="Genomic_DNA"/>
</dbReference>
<evidence type="ECO:0000256" key="1">
    <source>
        <dbReference type="SAM" id="SignalP"/>
    </source>
</evidence>
<comment type="caution">
    <text evidence="2">The sequence shown here is derived from an EMBL/GenBank/DDBJ whole genome shotgun (WGS) entry which is preliminary data.</text>
</comment>
<name>A0A2P5HV75_DIAHE</name>
<sequence length="320" mass="34375">MRHSLLIIPTSLALLSEVGAIRICGNSTGTSTYPWRVSDARYDSAGSSTSDGSAIVAVSMVSANRSYGTFFECVASWPEAWQGFENGGDNIIWSDCIWAGNGFTDDTTVSFAMDWAKHSMYVSHTFACSDAQGADGLATGMVPLDINCVTTEDGSQACTLASKASIEFTTKGGRTPQEPDTGCPSSVDAYQSWQLEAWKRQYELPPGSSLSDPPKGDTGPSFVLRNMRNRGTDLFNCTSTGEVENEKFTGSCTAADGASTNTADFMFDRELNMLTIRQQWHCDGSSFDAVGVGYVQATCDRRGDLLTCTTGPIWIGTKTL</sequence>
<evidence type="ECO:0000313" key="3">
    <source>
        <dbReference type="Proteomes" id="UP000094444"/>
    </source>
</evidence>
<feature type="chain" id="PRO_5015125626" description="AA1-like domain-containing protein" evidence="1">
    <location>
        <begin position="21"/>
        <end position="320"/>
    </location>
</feature>
<gene>
    <name evidence="2" type="ORF">DHEL01_v207450</name>
</gene>
<reference evidence="2" key="1">
    <citation type="submission" date="2017-09" db="EMBL/GenBank/DDBJ databases">
        <title>Polyketide synthases of a Diaporthe helianthi virulent isolate.</title>
        <authorList>
            <person name="Baroncelli R."/>
        </authorList>
    </citation>
    <scope>NUCLEOTIDE SEQUENCE [LARGE SCALE GENOMIC DNA]</scope>
    <source>
        <strain evidence="2">7/96</strain>
    </source>
</reference>